<dbReference type="Proteomes" id="UP000887159">
    <property type="component" value="Unassembled WGS sequence"/>
</dbReference>
<accession>A0A8X6V453</accession>
<sequence>MCRIRKTGKFTIYRTACVPAEVNFMDQSALKVAWNSNFESNLQNTRNFARQCRVTVFYTLSVKALPEKPWSAALPKYDQQKNALAITSSGIAATLLNGGQMHIQYSSIHEKSDAMCNIKKRAELLRYCKGVQS</sequence>
<reference evidence="1" key="1">
    <citation type="submission" date="2020-08" db="EMBL/GenBank/DDBJ databases">
        <title>Multicomponent nature underlies the extraordinary mechanical properties of spider dragline silk.</title>
        <authorList>
            <person name="Kono N."/>
            <person name="Nakamura H."/>
            <person name="Mori M."/>
            <person name="Yoshida Y."/>
            <person name="Ohtoshi R."/>
            <person name="Malay A.D."/>
            <person name="Moran D.A.P."/>
            <person name="Tomita M."/>
            <person name="Numata K."/>
            <person name="Arakawa K."/>
        </authorList>
    </citation>
    <scope>NUCLEOTIDE SEQUENCE</scope>
</reference>
<protein>
    <submittedName>
        <fullName evidence="1">Uncharacterized protein</fullName>
    </submittedName>
</protein>
<keyword evidence="2" id="KW-1185">Reference proteome</keyword>
<evidence type="ECO:0000313" key="2">
    <source>
        <dbReference type="Proteomes" id="UP000887159"/>
    </source>
</evidence>
<proteinExistence type="predicted"/>
<gene>
    <name evidence="1" type="ORF">TNCV_1198501</name>
</gene>
<dbReference type="AlphaFoldDB" id="A0A8X6V453"/>
<comment type="caution">
    <text evidence="1">The sequence shown here is derived from an EMBL/GenBank/DDBJ whole genome shotgun (WGS) entry which is preliminary data.</text>
</comment>
<organism evidence="1 2">
    <name type="scientific">Trichonephila clavipes</name>
    <name type="common">Golden silk orbweaver</name>
    <name type="synonym">Nephila clavipes</name>
    <dbReference type="NCBI Taxonomy" id="2585209"/>
    <lineage>
        <taxon>Eukaryota</taxon>
        <taxon>Metazoa</taxon>
        <taxon>Ecdysozoa</taxon>
        <taxon>Arthropoda</taxon>
        <taxon>Chelicerata</taxon>
        <taxon>Arachnida</taxon>
        <taxon>Araneae</taxon>
        <taxon>Araneomorphae</taxon>
        <taxon>Entelegynae</taxon>
        <taxon>Araneoidea</taxon>
        <taxon>Nephilidae</taxon>
        <taxon>Trichonephila</taxon>
    </lineage>
</organism>
<name>A0A8X6V453_TRICX</name>
<dbReference type="EMBL" id="BMAU01021243">
    <property type="protein sequence ID" value="GFY04072.1"/>
    <property type="molecule type" value="Genomic_DNA"/>
</dbReference>
<evidence type="ECO:0000313" key="1">
    <source>
        <dbReference type="EMBL" id="GFY04072.1"/>
    </source>
</evidence>